<gene>
    <name evidence="2" type="ORF">BDV95DRAFT_503891</name>
</gene>
<dbReference type="InterPro" id="IPR021836">
    <property type="entry name" value="DUF3429"/>
</dbReference>
<keyword evidence="1" id="KW-0472">Membrane</keyword>
<accession>A0A7C8I361</accession>
<dbReference type="PANTHER" id="PTHR15887:SF1">
    <property type="entry name" value="TRANSMEMBRANE PROTEIN 69"/>
    <property type="match status" value="1"/>
</dbReference>
<dbReference type="Proteomes" id="UP000481861">
    <property type="component" value="Unassembled WGS sequence"/>
</dbReference>
<keyword evidence="1" id="KW-1133">Transmembrane helix</keyword>
<reference evidence="2 3" key="1">
    <citation type="submission" date="2020-01" db="EMBL/GenBank/DDBJ databases">
        <authorList>
            <consortium name="DOE Joint Genome Institute"/>
            <person name="Haridas S."/>
            <person name="Albert R."/>
            <person name="Binder M."/>
            <person name="Bloem J."/>
            <person name="Labutti K."/>
            <person name="Salamov A."/>
            <person name="Andreopoulos B."/>
            <person name="Baker S.E."/>
            <person name="Barry K."/>
            <person name="Bills G."/>
            <person name="Bluhm B.H."/>
            <person name="Cannon C."/>
            <person name="Castanera R."/>
            <person name="Culley D.E."/>
            <person name="Daum C."/>
            <person name="Ezra D."/>
            <person name="Gonzalez J.B."/>
            <person name="Henrissat B."/>
            <person name="Kuo A."/>
            <person name="Liang C."/>
            <person name="Lipzen A."/>
            <person name="Lutzoni F."/>
            <person name="Magnuson J."/>
            <person name="Mondo S."/>
            <person name="Nolan M."/>
            <person name="Ohm R."/>
            <person name="Pangilinan J."/>
            <person name="Park H.-J.H."/>
            <person name="Ramirez L."/>
            <person name="Alfaro M."/>
            <person name="Sun H."/>
            <person name="Tritt A."/>
            <person name="Yoshinaga Y."/>
            <person name="Zwiers L.-H.L."/>
            <person name="Turgeon B.G."/>
            <person name="Goodwin S.B."/>
            <person name="Spatafora J.W."/>
            <person name="Crous P.W."/>
            <person name="Grigoriev I.V."/>
        </authorList>
    </citation>
    <scope>NUCLEOTIDE SEQUENCE [LARGE SCALE GENOMIC DNA]</scope>
    <source>
        <strain evidence="2 3">CBS 611.86</strain>
    </source>
</reference>
<feature type="transmembrane region" description="Helical" evidence="1">
    <location>
        <begin position="189"/>
        <end position="210"/>
    </location>
</feature>
<dbReference type="AlphaFoldDB" id="A0A7C8I361"/>
<evidence type="ECO:0000313" key="3">
    <source>
        <dbReference type="Proteomes" id="UP000481861"/>
    </source>
</evidence>
<organism evidence="2 3">
    <name type="scientific">Massariosphaeria phaeospora</name>
    <dbReference type="NCBI Taxonomy" id="100035"/>
    <lineage>
        <taxon>Eukaryota</taxon>
        <taxon>Fungi</taxon>
        <taxon>Dikarya</taxon>
        <taxon>Ascomycota</taxon>
        <taxon>Pezizomycotina</taxon>
        <taxon>Dothideomycetes</taxon>
        <taxon>Pleosporomycetidae</taxon>
        <taxon>Pleosporales</taxon>
        <taxon>Pleosporales incertae sedis</taxon>
        <taxon>Massariosphaeria</taxon>
    </lineage>
</organism>
<feature type="transmembrane region" description="Helical" evidence="1">
    <location>
        <begin position="267"/>
        <end position="290"/>
    </location>
</feature>
<evidence type="ECO:0000256" key="1">
    <source>
        <dbReference type="SAM" id="Phobius"/>
    </source>
</evidence>
<dbReference type="OrthoDB" id="194289at2759"/>
<protein>
    <recommendedName>
        <fullName evidence="4">Mitochondrial inner membrane protein 1</fullName>
    </recommendedName>
</protein>
<proteinExistence type="predicted"/>
<keyword evidence="3" id="KW-1185">Reference proteome</keyword>
<name>A0A7C8I361_9PLEO</name>
<evidence type="ECO:0008006" key="4">
    <source>
        <dbReference type="Google" id="ProtNLM"/>
    </source>
</evidence>
<evidence type="ECO:0000313" key="2">
    <source>
        <dbReference type="EMBL" id="KAF2866912.1"/>
    </source>
</evidence>
<feature type="transmembrane region" description="Helical" evidence="1">
    <location>
        <begin position="138"/>
        <end position="161"/>
    </location>
</feature>
<sequence>MLRTGATRLALRSLTPAVRPTAKVARAVSAIQWTAHFNSATCKRPQLPMAQSKPIQTAILRRTLADKIDLEAEKKYAQEKLKPDPERVSATSSIHPFVGEVGGAPAAEQVDMMSGVKGDVDTIKSTFDLSAVPRQANILGLAGVLPYFATSMGTVLCAWEINHSNAGYGYLMSADTAETLLHILEPLQVGYGAVILSFLGAIHWGLEFAGYGGYHGYRRYAIGVVAPAVAWPTVLMPLEYALITQFCAFTMLYYIDTRATYRGWTPPWFAIYRFVLTFLVGAAIVVSLVGRGQIAHRVGRVPGAVDRIKELRDGAEDRLAEDEKAARAHDKAKAK</sequence>
<keyword evidence="1" id="KW-0812">Transmembrane</keyword>
<dbReference type="EMBL" id="JAADJZ010000025">
    <property type="protein sequence ID" value="KAF2866912.1"/>
    <property type="molecule type" value="Genomic_DNA"/>
</dbReference>
<dbReference type="PANTHER" id="PTHR15887">
    <property type="entry name" value="TRANSMEMBRANE PROTEIN 69"/>
    <property type="match status" value="1"/>
</dbReference>
<comment type="caution">
    <text evidence="2">The sequence shown here is derived from an EMBL/GenBank/DDBJ whole genome shotgun (WGS) entry which is preliminary data.</text>
</comment>
<dbReference type="Pfam" id="PF11911">
    <property type="entry name" value="DUF3429"/>
    <property type="match status" value="1"/>
</dbReference>
<feature type="transmembrane region" description="Helical" evidence="1">
    <location>
        <begin position="222"/>
        <end position="255"/>
    </location>
</feature>